<accession>A0ABN6S5D8</accession>
<dbReference type="InterPro" id="IPR010055">
    <property type="entry name" value="T2SS_protein-GspJ"/>
</dbReference>
<keyword evidence="5" id="KW-1185">Reference proteome</keyword>
<dbReference type="InterPro" id="IPR045584">
    <property type="entry name" value="Pilin-like"/>
</dbReference>
<gene>
    <name evidence="4" type="ORF">SYK_28050</name>
</gene>
<proteinExistence type="inferred from homology"/>
<evidence type="ECO:0000256" key="3">
    <source>
        <dbReference type="SAM" id="Phobius"/>
    </source>
</evidence>
<keyword evidence="3" id="KW-0812">Transmembrane</keyword>
<comment type="similarity">
    <text evidence="1">Belongs to the GSP J family.</text>
</comment>
<dbReference type="SUPFAM" id="SSF54523">
    <property type="entry name" value="Pili subunits"/>
    <property type="match status" value="1"/>
</dbReference>
<dbReference type="Proteomes" id="UP001317742">
    <property type="component" value="Chromosome"/>
</dbReference>
<dbReference type="Pfam" id="PF11612">
    <property type="entry name" value="T2SSJ"/>
    <property type="match status" value="1"/>
</dbReference>
<evidence type="ECO:0000256" key="1">
    <source>
        <dbReference type="ARBA" id="ARBA00011084"/>
    </source>
</evidence>
<evidence type="ECO:0000256" key="2">
    <source>
        <dbReference type="ARBA" id="ARBA00021539"/>
    </source>
</evidence>
<evidence type="ECO:0000313" key="5">
    <source>
        <dbReference type="Proteomes" id="UP001317742"/>
    </source>
</evidence>
<dbReference type="NCBIfam" id="TIGR02532">
    <property type="entry name" value="IV_pilin_GFxxxE"/>
    <property type="match status" value="1"/>
</dbReference>
<keyword evidence="3" id="KW-1133">Transmembrane helix</keyword>
<dbReference type="InterPro" id="IPR012902">
    <property type="entry name" value="N_methyl_site"/>
</dbReference>
<organism evidence="4 5">
    <name type="scientific">Pseudodesulfovibrio nedwellii</name>
    <dbReference type="NCBI Taxonomy" id="2973072"/>
    <lineage>
        <taxon>Bacteria</taxon>
        <taxon>Pseudomonadati</taxon>
        <taxon>Thermodesulfobacteriota</taxon>
        <taxon>Desulfovibrionia</taxon>
        <taxon>Desulfovibrionales</taxon>
        <taxon>Desulfovibrionaceae</taxon>
    </lineage>
</organism>
<dbReference type="RefSeq" id="WP_281760943.1">
    <property type="nucleotide sequence ID" value="NZ_AP026709.1"/>
</dbReference>
<reference evidence="4 5" key="1">
    <citation type="submission" date="2022-08" db="EMBL/GenBank/DDBJ databases">
        <title>Genome Sequence of the sulphate-reducing bacterium, Pseudodesulfovibrio sp. SYK.</title>
        <authorList>
            <person name="Kondo R."/>
            <person name="Kataoka T."/>
        </authorList>
    </citation>
    <scope>NUCLEOTIDE SEQUENCE [LARGE SCALE GENOMIC DNA]</scope>
    <source>
        <strain evidence="4 5">SYK</strain>
    </source>
</reference>
<dbReference type="Pfam" id="PF07963">
    <property type="entry name" value="N_methyl"/>
    <property type="match status" value="1"/>
</dbReference>
<dbReference type="EMBL" id="AP026709">
    <property type="protein sequence ID" value="BDQ38445.1"/>
    <property type="molecule type" value="Genomic_DNA"/>
</dbReference>
<dbReference type="PROSITE" id="PS00409">
    <property type="entry name" value="PROKAR_NTER_METHYL"/>
    <property type="match status" value="1"/>
</dbReference>
<feature type="transmembrane region" description="Helical" evidence="3">
    <location>
        <begin position="20"/>
        <end position="41"/>
    </location>
</feature>
<evidence type="ECO:0000313" key="4">
    <source>
        <dbReference type="EMBL" id="BDQ38445.1"/>
    </source>
</evidence>
<protein>
    <recommendedName>
        <fullName evidence="2">Type II secretion system protein J</fullName>
    </recommendedName>
</protein>
<sequence>MKKIKKGRIATRGDRAGFTLIEVLVAVALSSVIMMALFGMFNSVVDVASSVKFQESSSYGERTFEGILFDDLRSVYAASGDSFRFKGKSGSFLGIDGLLMEFCSTASLNNFGTSPSFSLQRVEYVMKGGSDTKNIYRRERNNCGLSGDWEWVEVPILKEISDIEIEYYDPEDNSFVTEWDGGNAQYPQAVNVKVVYPGNREHLFTVGLSAMVEDES</sequence>
<name>A0ABN6S5D8_9BACT</name>
<keyword evidence="3" id="KW-0472">Membrane</keyword>